<evidence type="ECO:0000313" key="3">
    <source>
        <dbReference type="Proteomes" id="UP000593571"/>
    </source>
</evidence>
<reference evidence="2 3" key="1">
    <citation type="journal article" date="2020" name="Nature">
        <title>Six reference-quality genomes reveal evolution of bat adaptations.</title>
        <authorList>
            <person name="Jebb D."/>
            <person name="Huang Z."/>
            <person name="Pippel M."/>
            <person name="Hughes G.M."/>
            <person name="Lavrichenko K."/>
            <person name="Devanna P."/>
            <person name="Winkler S."/>
            <person name="Jermiin L.S."/>
            <person name="Skirmuntt E.C."/>
            <person name="Katzourakis A."/>
            <person name="Burkitt-Gray L."/>
            <person name="Ray D.A."/>
            <person name="Sullivan K.A.M."/>
            <person name="Roscito J.G."/>
            <person name="Kirilenko B.M."/>
            <person name="Davalos L.M."/>
            <person name="Corthals A.P."/>
            <person name="Power M.L."/>
            <person name="Jones G."/>
            <person name="Ransome R.D."/>
            <person name="Dechmann D.K.N."/>
            <person name="Locatelli A.G."/>
            <person name="Puechmaille S.J."/>
            <person name="Fedrigo O."/>
            <person name="Jarvis E.D."/>
            <person name="Hiller M."/>
            <person name="Vernes S.C."/>
            <person name="Myers E.W."/>
            <person name="Teeling E.C."/>
        </authorList>
    </citation>
    <scope>NUCLEOTIDE SEQUENCE [LARGE SCALE GENOMIC DNA]</scope>
    <source>
        <strain evidence="2">MRouAeg1</strain>
        <tissue evidence="2">Muscle</tissue>
    </source>
</reference>
<feature type="compositionally biased region" description="Low complexity" evidence="1">
    <location>
        <begin position="160"/>
        <end position="173"/>
    </location>
</feature>
<comment type="caution">
    <text evidence="2">The sequence shown here is derived from an EMBL/GenBank/DDBJ whole genome shotgun (WGS) entry which is preliminary data.</text>
</comment>
<name>A0A7J8BT07_ROUAE</name>
<organism evidence="2 3">
    <name type="scientific">Rousettus aegyptiacus</name>
    <name type="common">Egyptian fruit bat</name>
    <name type="synonym">Pteropus aegyptiacus</name>
    <dbReference type="NCBI Taxonomy" id="9407"/>
    <lineage>
        <taxon>Eukaryota</taxon>
        <taxon>Metazoa</taxon>
        <taxon>Chordata</taxon>
        <taxon>Craniata</taxon>
        <taxon>Vertebrata</taxon>
        <taxon>Euteleostomi</taxon>
        <taxon>Mammalia</taxon>
        <taxon>Eutheria</taxon>
        <taxon>Laurasiatheria</taxon>
        <taxon>Chiroptera</taxon>
        <taxon>Yinpterochiroptera</taxon>
        <taxon>Pteropodoidea</taxon>
        <taxon>Pteropodidae</taxon>
        <taxon>Rousettinae</taxon>
        <taxon>Rousettus</taxon>
    </lineage>
</organism>
<dbReference type="AlphaFoldDB" id="A0A7J8BT07"/>
<dbReference type="Proteomes" id="UP000593571">
    <property type="component" value="Unassembled WGS sequence"/>
</dbReference>
<keyword evidence="3" id="KW-1185">Reference proteome</keyword>
<dbReference type="EMBL" id="JACASE010000016">
    <property type="protein sequence ID" value="KAF6401581.1"/>
    <property type="molecule type" value="Genomic_DNA"/>
</dbReference>
<feature type="region of interest" description="Disordered" evidence="1">
    <location>
        <begin position="47"/>
        <end position="82"/>
    </location>
</feature>
<evidence type="ECO:0000313" key="2">
    <source>
        <dbReference type="EMBL" id="KAF6401581.1"/>
    </source>
</evidence>
<sequence>MIICPKKATLRCLSKRAEDIHPCKKQQQQQKKTCPQIFTAARFTVAKRQKESGGLRRSGRCPGRPHAQRGSRGEKGDNSIFPLGVSRSMAGRASHSVPLIPHGTPFPSHCPPHPPFQLRSEPQLSASQCQTPLPAHTPVCAEVSLSQAGCRSRRGAGPFQQVSSLSRSLQQTLEGGRGRRKERSVHRDSAFAVREALRPGI</sequence>
<proteinExistence type="predicted"/>
<feature type="compositionally biased region" description="Polar residues" evidence="1">
    <location>
        <begin position="120"/>
        <end position="130"/>
    </location>
</feature>
<accession>A0A7J8BT07</accession>
<gene>
    <name evidence="2" type="ORF">HJG63_009632</name>
</gene>
<evidence type="ECO:0000256" key="1">
    <source>
        <dbReference type="SAM" id="MobiDB-lite"/>
    </source>
</evidence>
<feature type="region of interest" description="Disordered" evidence="1">
    <location>
        <begin position="104"/>
        <end position="130"/>
    </location>
</feature>
<protein>
    <submittedName>
        <fullName evidence="2">Uncharacterized protein</fullName>
    </submittedName>
</protein>
<feature type="region of interest" description="Disordered" evidence="1">
    <location>
        <begin position="152"/>
        <end position="187"/>
    </location>
</feature>